<dbReference type="Proteomes" id="UP000054976">
    <property type="component" value="Unassembled WGS sequence"/>
</dbReference>
<reference evidence="3" key="1">
    <citation type="submission" date="2016-01" db="EMBL/GenBank/DDBJ databases">
        <title>Draft genome sequence of Thermodesulfovibrio aggregans strain TGE-P1.</title>
        <authorList>
            <person name="Sekiguchi Y."/>
            <person name="Ohashi A."/>
            <person name="Matsuura N."/>
            <person name="Tourlousse M.D."/>
        </authorList>
    </citation>
    <scope>NUCLEOTIDE SEQUENCE [LARGE SCALE GENOMIC DNA]</scope>
    <source>
        <strain evidence="3">TGE-P1</strain>
    </source>
</reference>
<keyword evidence="1 2" id="KW-0808">Transferase</keyword>
<dbReference type="Gene3D" id="3.40.50.2000">
    <property type="entry name" value="Glycogen Phosphorylase B"/>
    <property type="match status" value="2"/>
</dbReference>
<evidence type="ECO:0000313" key="3">
    <source>
        <dbReference type="Proteomes" id="UP000054976"/>
    </source>
</evidence>
<dbReference type="AlphaFoldDB" id="A0A0U9I9E9"/>
<dbReference type="RefSeq" id="WP_059175979.1">
    <property type="nucleotide sequence ID" value="NZ_BCNO01000001.1"/>
</dbReference>
<proteinExistence type="predicted"/>
<protein>
    <submittedName>
        <fullName evidence="2">Glycosyltransferase</fullName>
    </submittedName>
</protein>
<dbReference type="GO" id="GO:0009103">
    <property type="term" value="P:lipopolysaccharide biosynthetic process"/>
    <property type="evidence" value="ECO:0007669"/>
    <property type="project" value="TreeGrafter"/>
</dbReference>
<accession>A0A0U9I9E9</accession>
<gene>
    <name evidence="2" type="ORF">TAGGR_1718</name>
</gene>
<evidence type="ECO:0000313" key="2">
    <source>
        <dbReference type="EMBL" id="GAQ94534.1"/>
    </source>
</evidence>
<comment type="caution">
    <text evidence="2">The sequence shown here is derived from an EMBL/GenBank/DDBJ whole genome shotgun (WGS) entry which is preliminary data.</text>
</comment>
<sequence length="440" mass="51653">MRILFISYYFAPANAVAAVRTTKIVKYLEKNGFTVDVICGNFPVVDDILKNDIKNKKNIFYIEGFRFIERLRKYKRETSEKSQTKSWKNIVFRVFDKIVVKIFGLEKYIFAEILNSYFFYLNAKKLKIDINQYDSIISSFGPIGSLLLANSYKKKNPKLFYILDLRDPVIPEYINYKILKFFLKKIEKNTFDLLDHAVVVSEGLKEYLINKNFEKDISIITNGYDLEDLFFIDTEFLREVKIDSENKLTFCYTGNLYEGRRDISKLFLALKELIDEGKIQEDKISVYYAGKDENIFLNTAKSDNIESIVKSYGFIPRKKALALQSGSDVLVLATWNTNKEKGVLTGKLFEYMMFKKPILALVTGEKNAEIENILKDLNFGFTFYNDYSNINDFKNYILFLYHEKIINNKKIIEESEKVSKYDFQNLTQKYIDLLKSYHEN</sequence>
<dbReference type="PANTHER" id="PTHR46401">
    <property type="entry name" value="GLYCOSYLTRANSFERASE WBBK-RELATED"/>
    <property type="match status" value="1"/>
</dbReference>
<evidence type="ECO:0000256" key="1">
    <source>
        <dbReference type="ARBA" id="ARBA00022679"/>
    </source>
</evidence>
<dbReference type="STRING" id="86166.TAGGR_1718"/>
<dbReference type="SUPFAM" id="SSF53756">
    <property type="entry name" value="UDP-Glycosyltransferase/glycogen phosphorylase"/>
    <property type="match status" value="1"/>
</dbReference>
<dbReference type="PANTHER" id="PTHR46401:SF2">
    <property type="entry name" value="GLYCOSYLTRANSFERASE WBBK-RELATED"/>
    <property type="match status" value="1"/>
</dbReference>
<keyword evidence="3" id="KW-1185">Reference proteome</keyword>
<dbReference type="EMBL" id="BCNO01000001">
    <property type="protein sequence ID" value="GAQ94534.1"/>
    <property type="molecule type" value="Genomic_DNA"/>
</dbReference>
<dbReference type="GO" id="GO:0016757">
    <property type="term" value="F:glycosyltransferase activity"/>
    <property type="evidence" value="ECO:0007669"/>
    <property type="project" value="TreeGrafter"/>
</dbReference>
<name>A0A0U9I9E9_9BACT</name>
<organism evidence="2 3">
    <name type="scientific">Thermodesulfovibrio aggregans</name>
    <dbReference type="NCBI Taxonomy" id="86166"/>
    <lineage>
        <taxon>Bacteria</taxon>
        <taxon>Pseudomonadati</taxon>
        <taxon>Nitrospirota</taxon>
        <taxon>Thermodesulfovibrionia</taxon>
        <taxon>Thermodesulfovibrionales</taxon>
        <taxon>Thermodesulfovibrionaceae</taxon>
        <taxon>Thermodesulfovibrio</taxon>
    </lineage>
</organism>
<dbReference type="OrthoDB" id="9794575at2"/>